<proteinExistence type="predicted"/>
<feature type="domain" description="B12-binding" evidence="2">
    <location>
        <begin position="209"/>
        <end position="339"/>
    </location>
</feature>
<dbReference type="Proteomes" id="UP001279553">
    <property type="component" value="Unassembled WGS sequence"/>
</dbReference>
<gene>
    <name evidence="3" type="ORF">SIL87_15330</name>
</gene>
<accession>A0AAW9DSU2</accession>
<feature type="compositionally biased region" description="Basic and acidic residues" evidence="1">
    <location>
        <begin position="14"/>
        <end position="24"/>
    </location>
</feature>
<dbReference type="InterPro" id="IPR036724">
    <property type="entry name" value="Cobalamin-bd_sf"/>
</dbReference>
<evidence type="ECO:0000313" key="4">
    <source>
        <dbReference type="Proteomes" id="UP001279553"/>
    </source>
</evidence>
<reference evidence="3 4" key="1">
    <citation type="submission" date="2023-11" db="EMBL/GenBank/DDBJ databases">
        <title>MicrobeMod: A computational toolkit for identifying prokaryotic methylation and restriction-modification with nanopore sequencing.</title>
        <authorList>
            <person name="Crits-Christoph A."/>
            <person name="Kang S.C."/>
            <person name="Lee H."/>
            <person name="Ostrov N."/>
        </authorList>
    </citation>
    <scope>NUCLEOTIDE SEQUENCE [LARGE SCALE GENOMIC DNA]</scope>
    <source>
        <strain evidence="3 4">DSMZ 700</strain>
    </source>
</reference>
<name>A0AAW9DSU2_ACIAO</name>
<dbReference type="Gene3D" id="3.40.50.280">
    <property type="entry name" value="Cobalamin-binding domain"/>
    <property type="match status" value="1"/>
</dbReference>
<feature type="region of interest" description="Disordered" evidence="1">
    <location>
        <begin position="1"/>
        <end position="49"/>
    </location>
</feature>
<dbReference type="PROSITE" id="PS51332">
    <property type="entry name" value="B12_BINDING"/>
    <property type="match status" value="1"/>
</dbReference>
<keyword evidence="4" id="KW-1185">Reference proteome</keyword>
<evidence type="ECO:0000313" key="3">
    <source>
        <dbReference type="EMBL" id="MDX5932128.1"/>
    </source>
</evidence>
<dbReference type="EMBL" id="JAWXYB010000018">
    <property type="protein sequence ID" value="MDX5932128.1"/>
    <property type="molecule type" value="Genomic_DNA"/>
</dbReference>
<dbReference type="GO" id="GO:0031419">
    <property type="term" value="F:cobalamin binding"/>
    <property type="evidence" value="ECO:0007669"/>
    <property type="project" value="InterPro"/>
</dbReference>
<protein>
    <submittedName>
        <fullName evidence="3">Cobalamin B12-binding domain-containing protein</fullName>
    </submittedName>
</protein>
<dbReference type="Pfam" id="PF02310">
    <property type="entry name" value="B12-binding"/>
    <property type="match status" value="1"/>
</dbReference>
<comment type="caution">
    <text evidence="3">The sequence shown here is derived from an EMBL/GenBank/DDBJ whole genome shotgun (WGS) entry which is preliminary data.</text>
</comment>
<organism evidence="3 4">
    <name type="scientific">Acidiphilium acidophilum</name>
    <name type="common">Thiobacillus acidophilus</name>
    <dbReference type="NCBI Taxonomy" id="76588"/>
    <lineage>
        <taxon>Bacteria</taxon>
        <taxon>Pseudomonadati</taxon>
        <taxon>Pseudomonadota</taxon>
        <taxon>Alphaproteobacteria</taxon>
        <taxon>Acetobacterales</taxon>
        <taxon>Acidocellaceae</taxon>
        <taxon>Acidiphilium</taxon>
    </lineage>
</organism>
<dbReference type="AlphaFoldDB" id="A0AAW9DSU2"/>
<dbReference type="InterPro" id="IPR006158">
    <property type="entry name" value="Cobalamin-bd"/>
</dbReference>
<dbReference type="SUPFAM" id="SSF52242">
    <property type="entry name" value="Cobalamin (vitamin B12)-binding domain"/>
    <property type="match status" value="1"/>
</dbReference>
<evidence type="ECO:0000259" key="2">
    <source>
        <dbReference type="PROSITE" id="PS51332"/>
    </source>
</evidence>
<dbReference type="CDD" id="cd02065">
    <property type="entry name" value="B12-binding_like"/>
    <property type="match status" value="1"/>
</dbReference>
<dbReference type="RefSeq" id="WP_319614976.1">
    <property type="nucleotide sequence ID" value="NZ_JAWXYB010000018.1"/>
</dbReference>
<dbReference type="GO" id="GO:0046872">
    <property type="term" value="F:metal ion binding"/>
    <property type="evidence" value="ECO:0007669"/>
    <property type="project" value="InterPro"/>
</dbReference>
<sequence length="339" mass="37145">MRDATQPRGFRAGQDQERHAEPQPDRTGGARAGSPMARLSMSGTPQLARGAERALAGDRIYDAAGTGRGAEAEAHRHQTVIRPWAHLLERAIAIEVLPQMLANRPRPAPRGSDTVTPPLPAEFERFLRLILEDHLAEALGAVREMVERGVTREQVLDLLLTPTARRLGEMWETDQCDFTTVTLGMIRLNQIVRETASPISDATSLRGRERHLLIAAAPGEQHSFGVVVITDVFRRAGWVVQSEPMITRACLMSTVRRNWFDVVGLSVSAERGLKGLPSVIRALRQTALNPALGVMVGGKAFVDHPERAQFVGADATARDAQEALFEADGMFDQQHELPG</sequence>
<evidence type="ECO:0000256" key="1">
    <source>
        <dbReference type="SAM" id="MobiDB-lite"/>
    </source>
</evidence>